<feature type="region of interest" description="Disordered" evidence="1">
    <location>
        <begin position="99"/>
        <end position="119"/>
    </location>
</feature>
<feature type="compositionally biased region" description="Basic residues" evidence="1">
    <location>
        <begin position="44"/>
        <end position="58"/>
    </location>
</feature>
<sequence length="473" mass="52918">MMSSMKSVSSQHKAHCDDADSIFTVGEESVLTIDANGKKKKKKFRKLRKSLSSKRRSLRNLLSERSNRKKEIKHEGKGEDCGNDLKESTAETTLALDSPYCSTDETNNVRSTSTGESFEEYRRDALDAEPNKIVSPEGDNFSNPPQNIRLLVVDPKSGMFEVLQLALIIDETIVNQLLDEIPKNVTDSSLKNLEYVGIFRFISNDDTDGAILSNDQLLSNDGIKDMDLLVAVPTGVEKSLLHNASKSVLRNPQVVSLLRINENNLENESKDFSEDFIQSEPTSSSDIVERLEEKVDSKHAPVSFFMNEILLKSLVILISALILSVSAIIDVQSNLTSPLSPGDSMEVGEWRSQCGLLALINSNTAKKHFDCSLNTLYFENDGSLSMYDDKQDDGNLVWQMRSDFDSSAISHPVLFIEDNGTILIGGKEARITYFDGKFGGLFYPWPFEKQQEIFPKSHAQKFQRKFLGIFPMS</sequence>
<accession>A0A7S0PJN1</accession>
<proteinExistence type="predicted"/>
<feature type="compositionally biased region" description="Polar residues" evidence="1">
    <location>
        <begin position="100"/>
        <end position="116"/>
    </location>
</feature>
<protein>
    <submittedName>
        <fullName evidence="2">Uncharacterized protein</fullName>
    </submittedName>
</protein>
<dbReference type="EMBL" id="HBEU01000464">
    <property type="protein sequence ID" value="CAD8574168.1"/>
    <property type="molecule type" value="Transcribed_RNA"/>
</dbReference>
<gene>
    <name evidence="2" type="ORF">LDAN0322_LOCUS312</name>
</gene>
<reference evidence="2" key="1">
    <citation type="submission" date="2021-01" db="EMBL/GenBank/DDBJ databases">
        <authorList>
            <person name="Corre E."/>
            <person name="Pelletier E."/>
            <person name="Niang G."/>
            <person name="Scheremetjew M."/>
            <person name="Finn R."/>
            <person name="Kale V."/>
            <person name="Holt S."/>
            <person name="Cochrane G."/>
            <person name="Meng A."/>
            <person name="Brown T."/>
            <person name="Cohen L."/>
        </authorList>
    </citation>
    <scope>NUCLEOTIDE SEQUENCE</scope>
    <source>
        <strain evidence="2">B651</strain>
    </source>
</reference>
<evidence type="ECO:0000256" key="1">
    <source>
        <dbReference type="SAM" id="MobiDB-lite"/>
    </source>
</evidence>
<name>A0A7S0PJN1_9STRA</name>
<organism evidence="2">
    <name type="scientific">Leptocylindrus aporus</name>
    <dbReference type="NCBI Taxonomy" id="1398097"/>
    <lineage>
        <taxon>Eukaryota</taxon>
        <taxon>Sar</taxon>
        <taxon>Stramenopiles</taxon>
        <taxon>Ochrophyta</taxon>
        <taxon>Bacillariophyta</taxon>
        <taxon>Coscinodiscophyceae</taxon>
        <taxon>Chaetocerotophycidae</taxon>
        <taxon>Leptocylindrales</taxon>
        <taxon>Leptocylindraceae</taxon>
        <taxon>Leptocylindrus</taxon>
    </lineage>
</organism>
<dbReference type="AlphaFoldDB" id="A0A7S0PJN1"/>
<evidence type="ECO:0000313" key="2">
    <source>
        <dbReference type="EMBL" id="CAD8574168.1"/>
    </source>
</evidence>
<feature type="compositionally biased region" description="Basic and acidic residues" evidence="1">
    <location>
        <begin position="72"/>
        <end position="85"/>
    </location>
</feature>
<feature type="region of interest" description="Disordered" evidence="1">
    <location>
        <begin position="44"/>
        <end position="85"/>
    </location>
</feature>